<dbReference type="FunCoup" id="A0A7J7DT95">
    <property type="interactions" value="2066"/>
</dbReference>
<protein>
    <submittedName>
        <fullName evidence="1">Putative Calcineurin-like metallo-phosphoesterase superfamily protein</fullName>
    </submittedName>
</protein>
<sequence>MEKKRSWACTLVTQVSLCFALYLALNLGGSQKPIHQTRVDGSKSIRSPIDIYFITVTGGFRSLEQQTHLLKQMESVAKAYDAKLVVNISELGENNPLLLNVRYLSLFLLGAPLDGIFCARTLDAAADKLFEVSRATSHSHLQKIPWYTTRVSKGQQVGCFADEIKLPHGRSLNLIGVDTGSLQDLIHGESSIDIGNKQLNWLTRRLETTNSNWCMVVGFHPLFSCEDKFQMKSELHNGPLHQVFIKHGVNAYVSGQGCTSYAIQDGVAYIGNPVLRGKDPHLALNGRSDDGREMANGFLLHRVSSLEIETYTVSSAGEIVHKSVVQQRGKEIM</sequence>
<dbReference type="Gene3D" id="3.60.21.10">
    <property type="match status" value="1"/>
</dbReference>
<dbReference type="EMBL" id="JAAARO010000004">
    <property type="protein sequence ID" value="KAF5749531.1"/>
    <property type="molecule type" value="Genomic_DNA"/>
</dbReference>
<keyword evidence="2" id="KW-1185">Reference proteome</keyword>
<dbReference type="InParanoid" id="A0A7J7DT95"/>
<evidence type="ECO:0000313" key="1">
    <source>
        <dbReference type="EMBL" id="KAF5749531.1"/>
    </source>
</evidence>
<dbReference type="PANTHER" id="PTHR32254">
    <property type="entry name" value="EXPRESSED PROTEIN"/>
    <property type="match status" value="1"/>
</dbReference>
<gene>
    <name evidence="1" type="ORF">HS088_TW04G01500</name>
</gene>
<evidence type="ECO:0000313" key="2">
    <source>
        <dbReference type="Proteomes" id="UP000593562"/>
    </source>
</evidence>
<reference evidence="1 2" key="1">
    <citation type="journal article" date="2020" name="Nat. Commun.">
        <title>Genome of Tripterygium wilfordii and identification of cytochrome P450 involved in triptolide biosynthesis.</title>
        <authorList>
            <person name="Tu L."/>
            <person name="Su P."/>
            <person name="Zhang Z."/>
            <person name="Gao L."/>
            <person name="Wang J."/>
            <person name="Hu T."/>
            <person name="Zhou J."/>
            <person name="Zhang Y."/>
            <person name="Zhao Y."/>
            <person name="Liu Y."/>
            <person name="Song Y."/>
            <person name="Tong Y."/>
            <person name="Lu Y."/>
            <person name="Yang J."/>
            <person name="Xu C."/>
            <person name="Jia M."/>
            <person name="Peters R.J."/>
            <person name="Huang L."/>
            <person name="Gao W."/>
        </authorList>
    </citation>
    <scope>NUCLEOTIDE SEQUENCE [LARGE SCALE GENOMIC DNA]</scope>
    <source>
        <strain evidence="2">cv. XIE 37</strain>
        <tissue evidence="1">Leaf</tissue>
    </source>
</reference>
<dbReference type="PANTHER" id="PTHR32254:SF5">
    <property type="entry name" value="CALCINEURIN-LIKE METALLO-PHOSPHOESTERASE SUPERFAMILY PROTEIN"/>
    <property type="match status" value="1"/>
</dbReference>
<comment type="caution">
    <text evidence="1">The sequence shown here is derived from an EMBL/GenBank/DDBJ whole genome shotgun (WGS) entry which is preliminary data.</text>
</comment>
<dbReference type="Proteomes" id="UP000593562">
    <property type="component" value="Unassembled WGS sequence"/>
</dbReference>
<dbReference type="InterPro" id="IPR029052">
    <property type="entry name" value="Metallo-depent_PP-like"/>
</dbReference>
<accession>A0A7J7DT95</accession>
<name>A0A7J7DT95_TRIWF</name>
<dbReference type="SUPFAM" id="SSF56300">
    <property type="entry name" value="Metallo-dependent phosphatases"/>
    <property type="match status" value="1"/>
</dbReference>
<proteinExistence type="predicted"/>
<organism evidence="1 2">
    <name type="scientific">Tripterygium wilfordii</name>
    <name type="common">Thunder God vine</name>
    <dbReference type="NCBI Taxonomy" id="458696"/>
    <lineage>
        <taxon>Eukaryota</taxon>
        <taxon>Viridiplantae</taxon>
        <taxon>Streptophyta</taxon>
        <taxon>Embryophyta</taxon>
        <taxon>Tracheophyta</taxon>
        <taxon>Spermatophyta</taxon>
        <taxon>Magnoliopsida</taxon>
        <taxon>eudicotyledons</taxon>
        <taxon>Gunneridae</taxon>
        <taxon>Pentapetalae</taxon>
        <taxon>rosids</taxon>
        <taxon>fabids</taxon>
        <taxon>Celastrales</taxon>
        <taxon>Celastraceae</taxon>
        <taxon>Tripterygium</taxon>
    </lineage>
</organism>
<dbReference type="AlphaFoldDB" id="A0A7J7DT95"/>